<dbReference type="NCBIfam" id="TIGR02580">
    <property type="entry name" value="cas_RAMP_Cmr4"/>
    <property type="match status" value="1"/>
</dbReference>
<reference evidence="3 4" key="1">
    <citation type="submission" date="2016-10" db="EMBL/GenBank/DDBJ databases">
        <authorList>
            <person name="de Groot N.N."/>
        </authorList>
    </citation>
    <scope>NUCLEOTIDE SEQUENCE [LARGE SCALE GENOMIC DNA]</scope>
    <source>
        <strain evidence="3 4">DSM 15269</strain>
    </source>
</reference>
<dbReference type="GO" id="GO:0051607">
    <property type="term" value="P:defense response to virus"/>
    <property type="evidence" value="ECO:0007669"/>
    <property type="project" value="UniProtKB-KW"/>
</dbReference>
<dbReference type="PANTHER" id="PTHR36700:SF1">
    <property type="entry name" value="CRISPR SYSTEM CMR SUBUNIT CMR4"/>
    <property type="match status" value="1"/>
</dbReference>
<gene>
    <name evidence="3" type="ORF">SAMN04488516_10591</name>
</gene>
<accession>A0A1H0DNU6</accession>
<dbReference type="Proteomes" id="UP000199602">
    <property type="component" value="Unassembled WGS sequence"/>
</dbReference>
<evidence type="ECO:0000259" key="2">
    <source>
        <dbReference type="Pfam" id="PF03787"/>
    </source>
</evidence>
<dbReference type="OrthoDB" id="9789361at2"/>
<sequence>MADTFLPFKTKKYLAIAKEPVYVGTGGYRIGRVDNTIVRDPATNLPKIPGSTISGNARYYSWLAYKSEGMNLNLGCSKGKKTNDENACGACPVCLSYGFINDKSAQSGLAYFSDARILFFPVSTMIGTVWVTSDEIVKEFIDTIGSNGIEITENQFICSNKMTELPKSNEMKEILNFGWIMLEKKENKDISGWKLKGDNNSEEVSNLKDVFDEIKNKVCVVSTKVFHHIVNSNLETRTSVSINPVTGAAEGGALFTYEALPRGTVFILDVTYENPKNYGKDNPMEEVIGTVEKGFELFSSLGIGGMGTRGFGKIEIKKDKFLSEKDYWESVKEYLKKLQQKSSNLKDKINKQIGEIKTGVNGDTKEKENDIKKDCKKLDALVCVLKLWKVHLESQKEILKKKIDTFEEISSTISSITIEIPEGCREEESNEQ</sequence>
<protein>
    <submittedName>
        <fullName evidence="3">CRISPR-associated protein Cmr4</fullName>
    </submittedName>
</protein>
<keyword evidence="1" id="KW-0051">Antiviral defense</keyword>
<keyword evidence="4" id="KW-1185">Reference proteome</keyword>
<dbReference type="PANTHER" id="PTHR36700">
    <property type="entry name" value="CRISPR SYSTEM CMR SUBUNIT CMR4"/>
    <property type="match status" value="1"/>
</dbReference>
<dbReference type="InterPro" id="IPR013410">
    <property type="entry name" value="CRISPR-assoc_RAMP_Cmr4"/>
</dbReference>
<proteinExistence type="predicted"/>
<dbReference type="AlphaFoldDB" id="A0A1H0DNU6"/>
<evidence type="ECO:0000256" key="1">
    <source>
        <dbReference type="ARBA" id="ARBA00023118"/>
    </source>
</evidence>
<name>A0A1H0DNU6_9BACT</name>
<dbReference type="Pfam" id="PF03787">
    <property type="entry name" value="RAMPs"/>
    <property type="match status" value="1"/>
</dbReference>
<evidence type="ECO:0000313" key="4">
    <source>
        <dbReference type="Proteomes" id="UP000199602"/>
    </source>
</evidence>
<evidence type="ECO:0000313" key="3">
    <source>
        <dbReference type="EMBL" id="SDN71749.1"/>
    </source>
</evidence>
<dbReference type="EMBL" id="FNIN01000005">
    <property type="protein sequence ID" value="SDN71749.1"/>
    <property type="molecule type" value="Genomic_DNA"/>
</dbReference>
<dbReference type="InterPro" id="IPR005537">
    <property type="entry name" value="RAMP_III_fam"/>
</dbReference>
<dbReference type="STRING" id="206665.SAMN04488516_10591"/>
<organism evidence="3 4">
    <name type="scientific">Desulfonauticus submarinus</name>
    <dbReference type="NCBI Taxonomy" id="206665"/>
    <lineage>
        <taxon>Bacteria</taxon>
        <taxon>Pseudomonadati</taxon>
        <taxon>Thermodesulfobacteriota</taxon>
        <taxon>Desulfovibrionia</taxon>
        <taxon>Desulfovibrionales</taxon>
        <taxon>Desulfonauticaceae</taxon>
        <taxon>Desulfonauticus</taxon>
    </lineage>
</organism>
<dbReference type="RefSeq" id="WP_092065164.1">
    <property type="nucleotide sequence ID" value="NZ_FNIN01000005.1"/>
</dbReference>
<feature type="domain" description="CRISPR type III-associated protein" evidence="2">
    <location>
        <begin position="18"/>
        <end position="315"/>
    </location>
</feature>